<evidence type="ECO:0000313" key="3">
    <source>
        <dbReference type="EMBL" id="MQS17486.1"/>
    </source>
</evidence>
<accession>A0A6N7L0H4</accession>
<protein>
    <submittedName>
        <fullName evidence="3">Uncharacterized protein</fullName>
    </submittedName>
</protein>
<dbReference type="RefSeq" id="WP_153470504.1">
    <property type="nucleotide sequence ID" value="NZ_WBOF01000005.1"/>
</dbReference>
<feature type="region of interest" description="Disordered" evidence="2">
    <location>
        <begin position="615"/>
        <end position="636"/>
    </location>
</feature>
<keyword evidence="4" id="KW-1185">Reference proteome</keyword>
<evidence type="ECO:0000313" key="4">
    <source>
        <dbReference type="Proteomes" id="UP000450000"/>
    </source>
</evidence>
<feature type="compositionally biased region" description="Basic and acidic residues" evidence="2">
    <location>
        <begin position="499"/>
        <end position="518"/>
    </location>
</feature>
<feature type="coiled-coil region" evidence="1">
    <location>
        <begin position="571"/>
        <end position="609"/>
    </location>
</feature>
<gene>
    <name evidence="3" type="ORF">F7Q99_36205</name>
</gene>
<evidence type="ECO:0000256" key="2">
    <source>
        <dbReference type="SAM" id="MobiDB-lite"/>
    </source>
</evidence>
<proteinExistence type="predicted"/>
<organism evidence="3 4">
    <name type="scientific">Streptomyces kaniharaensis</name>
    <dbReference type="NCBI Taxonomy" id="212423"/>
    <lineage>
        <taxon>Bacteria</taxon>
        <taxon>Bacillati</taxon>
        <taxon>Actinomycetota</taxon>
        <taxon>Actinomycetes</taxon>
        <taxon>Kitasatosporales</taxon>
        <taxon>Streptomycetaceae</taxon>
        <taxon>Streptomyces</taxon>
    </lineage>
</organism>
<keyword evidence="1" id="KW-0175">Coiled coil</keyword>
<evidence type="ECO:0000256" key="1">
    <source>
        <dbReference type="SAM" id="Coils"/>
    </source>
</evidence>
<name>A0A6N7L0H4_9ACTN</name>
<dbReference type="EMBL" id="WBOF01000005">
    <property type="protein sequence ID" value="MQS17486.1"/>
    <property type="molecule type" value="Genomic_DNA"/>
</dbReference>
<feature type="region of interest" description="Disordered" evidence="2">
    <location>
        <begin position="745"/>
        <end position="765"/>
    </location>
</feature>
<sequence>MHDTDTSPALAATSDGAGNLPRNAARLAARADAAGWRVTTSQTPRSATVRLTAQIMAGRGSVAVAVVCLWQADAAGKLRWERAVLMKDGKQLDQPYNWPQVSPLLARLGTGMIDPDQEKTGATCHGRGAERWDSDVTCWFKVSIKAYWHAAEVRDLLQEQQVPGAAAAWTGQAFEATAALHRRLVRRCDRAQDVVLLAEREVSRASEQGRTADARRVFQLAERARVLAESCSKDADAIEAAALAAEAEALCAPYVAARAAEVDAQERAWRAEHPGGGAQDFARTVLKAFEVPALKFAEWWQESARPGMTFAQGWDACCAGEPTHAETLAGAACEKDTYLAVFALGAVAAAQLRADERVGQAQRAELLEAAARHGASLYAPGASRRIGEGPQAAARVWTLLVGGTRDAWLSLELRENLAALEPWGRGVAAAEAGRLRTLLLVDHGLRLRQAAHAAVREELEAARARRYRAAHEVYEAELAGGAGEVAARQAQRDVLARLEAEERGREQDGRERFARGDDVWVEPSEGDGSVAAGRYAARMRCYCGQGVFLVDGFAEGAEHEVTAGRLSEAGREEAEADRARQVAVAERLREEAEARAAEARQAQEQVLAEQRLRRERQAGRERAAAGTLPPLAPGEEWRPAHALPPAVGELWSTAARNGWRMACWTAGESGWSVLQVAIGGTTEQGRWAFHLVWSAAGGRYGVSKAHSTAVWADRRSGPRGGKVRPTITDVMAVMAAETFEGAAAAPGHLVGGPGRPVGEAGPVPA</sequence>
<dbReference type="Proteomes" id="UP000450000">
    <property type="component" value="Unassembled WGS sequence"/>
</dbReference>
<dbReference type="AlphaFoldDB" id="A0A6N7L0H4"/>
<feature type="region of interest" description="Disordered" evidence="2">
    <location>
        <begin position="499"/>
        <end position="519"/>
    </location>
</feature>
<comment type="caution">
    <text evidence="3">The sequence shown here is derived from an EMBL/GenBank/DDBJ whole genome shotgun (WGS) entry which is preliminary data.</text>
</comment>
<reference evidence="3 4" key="1">
    <citation type="submission" date="2019-09" db="EMBL/GenBank/DDBJ databases">
        <title>Genome Sequences of Streptomyces kaniharaensis ATCC 21070.</title>
        <authorList>
            <person name="Zhu W."/>
            <person name="De Crecy-Lagard V."/>
            <person name="Richards N.G."/>
        </authorList>
    </citation>
    <scope>NUCLEOTIDE SEQUENCE [LARGE SCALE GENOMIC DNA]</scope>
    <source>
        <strain evidence="3 4">SF-557</strain>
    </source>
</reference>